<reference evidence="1 2" key="1">
    <citation type="journal article" date="2018" name="Nat. Ecol. Evol.">
        <title>Shark genomes provide insights into elasmobranch evolution and the origin of vertebrates.</title>
        <authorList>
            <person name="Hara Y"/>
            <person name="Yamaguchi K"/>
            <person name="Onimaru K"/>
            <person name="Kadota M"/>
            <person name="Koyanagi M"/>
            <person name="Keeley SD"/>
            <person name="Tatsumi K"/>
            <person name="Tanaka K"/>
            <person name="Motone F"/>
            <person name="Kageyama Y"/>
            <person name="Nozu R"/>
            <person name="Adachi N"/>
            <person name="Nishimura O"/>
            <person name="Nakagawa R"/>
            <person name="Tanegashima C"/>
            <person name="Kiyatake I"/>
            <person name="Matsumoto R"/>
            <person name="Murakumo K"/>
            <person name="Nishida K"/>
            <person name="Terakita A"/>
            <person name="Kuratani S"/>
            <person name="Sato K"/>
            <person name="Hyodo S Kuraku.S."/>
        </authorList>
    </citation>
    <scope>NUCLEOTIDE SEQUENCE [LARGE SCALE GENOMIC DNA]</scope>
</reference>
<evidence type="ECO:0000313" key="2">
    <source>
        <dbReference type="Proteomes" id="UP000287033"/>
    </source>
</evidence>
<gene>
    <name evidence="1" type="ORF">chiPu_0031079</name>
</gene>
<comment type="caution">
    <text evidence="1">The sequence shown here is derived from an EMBL/GenBank/DDBJ whole genome shotgun (WGS) entry which is preliminary data.</text>
</comment>
<dbReference type="EMBL" id="BEZZ01200293">
    <property type="protein sequence ID" value="GCC47069.1"/>
    <property type="molecule type" value="Genomic_DNA"/>
</dbReference>
<protein>
    <submittedName>
        <fullName evidence="1">Uncharacterized protein</fullName>
    </submittedName>
</protein>
<dbReference type="Proteomes" id="UP000287033">
    <property type="component" value="Unassembled WGS sequence"/>
</dbReference>
<sequence length="68" mass="6896">MLVTARCANIGLVCQSQPGVSVSAGVLISARCVNVGTVCQSRSGVLISVRCACLGLVCQTDRCANLGL</sequence>
<organism evidence="1 2">
    <name type="scientific">Chiloscyllium punctatum</name>
    <name type="common">Brownbanded bambooshark</name>
    <name type="synonym">Hemiscyllium punctatum</name>
    <dbReference type="NCBI Taxonomy" id="137246"/>
    <lineage>
        <taxon>Eukaryota</taxon>
        <taxon>Metazoa</taxon>
        <taxon>Chordata</taxon>
        <taxon>Craniata</taxon>
        <taxon>Vertebrata</taxon>
        <taxon>Chondrichthyes</taxon>
        <taxon>Elasmobranchii</taxon>
        <taxon>Galeomorphii</taxon>
        <taxon>Galeoidea</taxon>
        <taxon>Orectolobiformes</taxon>
        <taxon>Hemiscylliidae</taxon>
        <taxon>Chiloscyllium</taxon>
    </lineage>
</organism>
<evidence type="ECO:0000313" key="1">
    <source>
        <dbReference type="EMBL" id="GCC47069.1"/>
    </source>
</evidence>
<name>A0A401TWQ6_CHIPU</name>
<proteinExistence type="predicted"/>
<keyword evidence="2" id="KW-1185">Reference proteome</keyword>
<accession>A0A401TWQ6</accession>
<feature type="non-terminal residue" evidence="1">
    <location>
        <position position="68"/>
    </location>
</feature>
<dbReference type="AlphaFoldDB" id="A0A401TWQ6"/>